<evidence type="ECO:0000313" key="2">
    <source>
        <dbReference type="EMBL" id="MEA9354680.1"/>
    </source>
</evidence>
<comment type="caution">
    <text evidence="2">The sequence shown here is derived from an EMBL/GenBank/DDBJ whole genome shotgun (WGS) entry which is preliminary data.</text>
</comment>
<protein>
    <submittedName>
        <fullName evidence="2">Uncharacterized protein</fullName>
    </submittedName>
</protein>
<feature type="signal peptide" evidence="1">
    <location>
        <begin position="1"/>
        <end position="25"/>
    </location>
</feature>
<keyword evidence="1" id="KW-0732">Signal</keyword>
<feature type="chain" id="PRO_5046354789" evidence="1">
    <location>
        <begin position="26"/>
        <end position="1436"/>
    </location>
</feature>
<proteinExistence type="predicted"/>
<dbReference type="RefSeq" id="WP_323574147.1">
    <property type="nucleotide sequence ID" value="NZ_JAYGJQ010000001.1"/>
</dbReference>
<dbReference type="EMBL" id="JAYGJQ010000001">
    <property type="protein sequence ID" value="MEA9354680.1"/>
    <property type="molecule type" value="Genomic_DNA"/>
</dbReference>
<accession>A0ABU5VRM7</accession>
<name>A0ABU5VRM7_9BACT</name>
<gene>
    <name evidence="2" type="ORF">SHI21_00590</name>
</gene>
<evidence type="ECO:0000313" key="3">
    <source>
        <dbReference type="Proteomes" id="UP001302274"/>
    </source>
</evidence>
<dbReference type="Proteomes" id="UP001302274">
    <property type="component" value="Unassembled WGS sequence"/>
</dbReference>
<reference evidence="2 3" key="1">
    <citation type="submission" date="2023-11" db="EMBL/GenBank/DDBJ databases">
        <title>A Novel Polar Bacteriovorax (B. antarcticus) Isolated from the Biocrust in Antarctica.</title>
        <authorList>
            <person name="Mun W."/>
            <person name="Choi S.Y."/>
            <person name="Mitchell R.J."/>
        </authorList>
    </citation>
    <scope>NUCLEOTIDE SEQUENCE [LARGE SCALE GENOMIC DNA]</scope>
    <source>
        <strain evidence="2 3">PP10</strain>
    </source>
</reference>
<organism evidence="2 3">
    <name type="scientific">Bacteriovorax antarcticus</name>
    <dbReference type="NCBI Taxonomy" id="3088717"/>
    <lineage>
        <taxon>Bacteria</taxon>
        <taxon>Pseudomonadati</taxon>
        <taxon>Bdellovibrionota</taxon>
        <taxon>Bacteriovoracia</taxon>
        <taxon>Bacteriovoracales</taxon>
        <taxon>Bacteriovoracaceae</taxon>
        <taxon>Bacteriovorax</taxon>
    </lineage>
</organism>
<keyword evidence="3" id="KW-1185">Reference proteome</keyword>
<dbReference type="PROSITE" id="PS51257">
    <property type="entry name" value="PROKAR_LIPOPROTEIN"/>
    <property type="match status" value="1"/>
</dbReference>
<evidence type="ECO:0000256" key="1">
    <source>
        <dbReference type="SAM" id="SignalP"/>
    </source>
</evidence>
<sequence>MKFSTKKIQSLLVLTIVLFTFSCSKQEAPSIDTGEVKSQQEIDRLEACTGVNFSKGVLLHLNMLKLFKCTKWDLEFPYMYQSIKRIQSSSWDHLMGPIDKEFVENLSRRDRVFKNIKDLDAKNGLDDLSRVLVALNETNFFDSVRAMFKCVENSSDKICVDRLNIPSRTSLKNIVKLIDITPDSIGQASMFVKGLNVAIGPNEEKLRAEINKFKSDPVYINVRLKLVDAVAKKVQAGLSKEDREFLGKILLTGDAKGEVPWIYAWFHDVKMTREKFRDLVEYPVLTNPVFVGEVKGLKMAYDDNFNCSIKDAQDPNELITFDFKTHLRDYVTVLKTSDYKTYYDYSSSIVVGLKMSSEVCREMVTNRYNTNFVKMMSNLSSFLGEKKFFDLVRFLALHTTAKGDLDKSFAENLYLFDLIASDIFSNANIVNEQIVKHTREFYPVIYDVVENLQPEAYINIGEFLKENLKEENDSKFKGVADFWSFFNSTEKNFVFNFVDRHFEGDTQFVLLFDFYTKFLDDLKDVQPIFKDSWMGTETKEEMSYLSLQDFFYQMAGKETLLDFQKFFGRDQILKVLEVISNGSNINSNAVAELKYLRSDEYITKSKTEKYKFSVVYNPKVADGDDYDARPVIECMQKFADIENGFYELVRKLPEACSKITNENIAFRLFGWLNNIESTFKEFNPGKNSSDTILSKRGILSPYMLNTTLGTAKILDSLLGDIDSTLPTKGGIRYVMGSAKYHLNDLHAAELADENLAFLTKWFDVSPEDNILHRNALIKTFTREKNFARANDLTKNLATVSIQYSDWVKNGNLVKAQNRKIGDYDPNQDCEKVVNQFVSQYACPSKEIVKKNTNKIVSYLATVWEKPQGTAVANLLKALKPGEGLDIPLGSKTTKKYRMTLKETMKYLYDTSDKTFQVNKTKTNYVNEAGKSSNEVLTVLERIEVVIRDVRFDNNYLGVAFLNAITHAQDYNEEAHNRRGLLAKCLKIPGVRCGRPMSDDELRMGRNALETFDALIDVDNGYKKDDRLKYGNFLKTFEQTLVASSAFEAQEVKLLPIKQELLVQHNGRVLGEMTGMTMWSNMARVIRDRVGRTRQEFEEFINSDKFNRVDKALLYGFDLNQAGPSAERLLWKLQSTPPGESQNAINNTIDWVASLDYQQTRLVEDTVARLLLVGSYLGTPEVVFGTKFKDGSDERYKDNNLLQMFLALEKLIDKYPALKNNFPKDMKLIDAVKPVNTALVFLTDSLASTNVPEKNVAYLALNELFSALQTTLFDELPDPRLSPYLSKTVQGIDLAIGFMDKPENVGQAYNLIREDYRYLDKLHANQASWFKVMGLNVGRIANAARIDFTPIRDYLSFTTKSSVCMSRDSNCEANYHFDEPATMLKYLTQKSKESGDTYLMVATKKLLVENFDQLNKMIDDLIPALRIKEVKPPLQFN</sequence>